<accession>A0AAW1UA56</accession>
<dbReference type="Proteomes" id="UP001431783">
    <property type="component" value="Unassembled WGS sequence"/>
</dbReference>
<name>A0AAW1UA56_9CUCU</name>
<evidence type="ECO:0000313" key="2">
    <source>
        <dbReference type="Proteomes" id="UP001431783"/>
    </source>
</evidence>
<comment type="caution">
    <text evidence="1">The sequence shown here is derived from an EMBL/GenBank/DDBJ whole genome shotgun (WGS) entry which is preliminary data.</text>
</comment>
<evidence type="ECO:0000313" key="1">
    <source>
        <dbReference type="EMBL" id="KAK9879430.1"/>
    </source>
</evidence>
<protein>
    <submittedName>
        <fullName evidence="1">Uncharacterized protein</fullName>
    </submittedName>
</protein>
<gene>
    <name evidence="1" type="ORF">WA026_006499</name>
</gene>
<keyword evidence="2" id="KW-1185">Reference proteome</keyword>
<dbReference type="EMBL" id="JARQZJ010000062">
    <property type="protein sequence ID" value="KAK9879430.1"/>
    <property type="molecule type" value="Genomic_DNA"/>
</dbReference>
<organism evidence="1 2">
    <name type="scientific">Henosepilachna vigintioctopunctata</name>
    <dbReference type="NCBI Taxonomy" id="420089"/>
    <lineage>
        <taxon>Eukaryota</taxon>
        <taxon>Metazoa</taxon>
        <taxon>Ecdysozoa</taxon>
        <taxon>Arthropoda</taxon>
        <taxon>Hexapoda</taxon>
        <taxon>Insecta</taxon>
        <taxon>Pterygota</taxon>
        <taxon>Neoptera</taxon>
        <taxon>Endopterygota</taxon>
        <taxon>Coleoptera</taxon>
        <taxon>Polyphaga</taxon>
        <taxon>Cucujiformia</taxon>
        <taxon>Coccinelloidea</taxon>
        <taxon>Coccinellidae</taxon>
        <taxon>Epilachninae</taxon>
        <taxon>Epilachnini</taxon>
        <taxon>Henosepilachna</taxon>
    </lineage>
</organism>
<reference evidence="1 2" key="1">
    <citation type="submission" date="2023-03" db="EMBL/GenBank/DDBJ databases">
        <title>Genome insight into feeding habits of ladybird beetles.</title>
        <authorList>
            <person name="Li H.-S."/>
            <person name="Huang Y.-H."/>
            <person name="Pang H."/>
        </authorList>
    </citation>
    <scope>NUCLEOTIDE SEQUENCE [LARGE SCALE GENOMIC DNA]</scope>
    <source>
        <strain evidence="1">SYSU_2023b</strain>
        <tissue evidence="1">Whole body</tissue>
    </source>
</reference>
<proteinExistence type="predicted"/>
<dbReference type="AlphaFoldDB" id="A0AAW1UA56"/>
<sequence>MEKIPISSYLTHDTKNKNTFRTSGLITTHICPILEQCLDTSKRTTPKQQDTWNVDEITQHPPALNNEVNWSNAPTVETCHSLVPWTTSIPEAVKNHKKITLRVGIGQDYRRLKEEQQQGHLLNYQRNRIQ</sequence>